<dbReference type="Proteomes" id="UP001165369">
    <property type="component" value="Unassembled WGS sequence"/>
</dbReference>
<dbReference type="SUPFAM" id="SSF53448">
    <property type="entry name" value="Nucleotide-diphospho-sugar transferases"/>
    <property type="match status" value="1"/>
</dbReference>
<dbReference type="EMBL" id="JAMJPK010000001">
    <property type="protein sequence ID" value="MCL7939462.1"/>
    <property type="molecule type" value="Genomic_DNA"/>
</dbReference>
<gene>
    <name evidence="4" type="ORF">M8009_03965</name>
</gene>
<dbReference type="RefSeq" id="WP_250059452.1">
    <property type="nucleotide sequence ID" value="NZ_JAMJPK010000001.1"/>
</dbReference>
<keyword evidence="2 4" id="KW-0808">Transferase</keyword>
<comment type="caution">
    <text evidence="4">The sequence shown here is derived from an EMBL/GenBank/DDBJ whole genome shotgun (WGS) entry which is preliminary data.</text>
</comment>
<evidence type="ECO:0000313" key="5">
    <source>
        <dbReference type="Proteomes" id="UP001165369"/>
    </source>
</evidence>
<evidence type="ECO:0000259" key="3">
    <source>
        <dbReference type="Pfam" id="PF00535"/>
    </source>
</evidence>
<dbReference type="GO" id="GO:0016757">
    <property type="term" value="F:glycosyltransferase activity"/>
    <property type="evidence" value="ECO:0007669"/>
    <property type="project" value="UniProtKB-KW"/>
</dbReference>
<dbReference type="Pfam" id="PF00535">
    <property type="entry name" value="Glycos_transf_2"/>
    <property type="match status" value="1"/>
</dbReference>
<dbReference type="EC" id="2.4.-.-" evidence="4"/>
<evidence type="ECO:0000256" key="2">
    <source>
        <dbReference type="ARBA" id="ARBA00022679"/>
    </source>
</evidence>
<feature type="domain" description="Glycosyltransferase 2-like" evidence="3">
    <location>
        <begin position="8"/>
        <end position="148"/>
    </location>
</feature>
<dbReference type="CDD" id="cd00761">
    <property type="entry name" value="Glyco_tranf_GTA_type"/>
    <property type="match status" value="1"/>
</dbReference>
<evidence type="ECO:0000256" key="1">
    <source>
        <dbReference type="ARBA" id="ARBA00022676"/>
    </source>
</evidence>
<keyword evidence="5" id="KW-1185">Reference proteome</keyword>
<evidence type="ECO:0000313" key="4">
    <source>
        <dbReference type="EMBL" id="MCL7939462.1"/>
    </source>
</evidence>
<dbReference type="InterPro" id="IPR029044">
    <property type="entry name" value="Nucleotide-diphossugar_trans"/>
</dbReference>
<keyword evidence="1 4" id="KW-0328">Glycosyltransferase</keyword>
<sequence length="338" mass="37763">MVKSPDVSVIVPVFNAGASLEASVQSLLDQTLKNIEIIVVNDASTDSSAETISRLESENGNIVAIHLTENQGVHEARLTGLKKASAPWIGFLDADDFARPNMFEAMHRAAEQQAVDIVVCGSYRVTKERKPIAPKIRFKSSKKIESEVFEKFSRFEFGTGSLWNKLYHREVMAPHADMHFPWRQSLNEDLLLNIGCFYKAESVYVTHEVLHEYVLNESSVTSTTTNAKAYVYMYRAYALAVSSFSELGGDVLVRIINMYRAQLSWSSYIIGDVSDIVVYEEELNEATELIYRSYPLALALLPPRQHPARVGAKVALKALARKGVSLLGLDAIVFKPRE</sequence>
<protein>
    <submittedName>
        <fullName evidence="4">Glycosyltransferase</fullName>
        <ecNumber evidence="4">2.4.-.-</ecNumber>
    </submittedName>
</protein>
<name>A0ABT0SXZ1_9GAMM</name>
<reference evidence="4" key="1">
    <citation type="submission" date="2022-05" db="EMBL/GenBank/DDBJ databases">
        <title>Halomonas geminus sp. nov. and Halomonas llamarensis sp. nov. isolated from high-altitude salars of the Atacama Desert.</title>
        <authorList>
            <person name="Hintersatz C."/>
            <person name="Rojas L.A."/>
            <person name="Wei T.-S."/>
            <person name="Kutschke S."/>
            <person name="Lehmann F."/>
            <person name="Jain R."/>
            <person name="Pollmann K."/>
        </authorList>
    </citation>
    <scope>NUCLEOTIDE SEQUENCE</scope>
    <source>
        <strain evidence="4">ATCH28</strain>
    </source>
</reference>
<dbReference type="PANTHER" id="PTHR22916">
    <property type="entry name" value="GLYCOSYLTRANSFERASE"/>
    <property type="match status" value="1"/>
</dbReference>
<dbReference type="InterPro" id="IPR001173">
    <property type="entry name" value="Glyco_trans_2-like"/>
</dbReference>
<organism evidence="4 5">
    <name type="scientific">Halomonas gemina</name>
    <dbReference type="NCBI Taxonomy" id="2945105"/>
    <lineage>
        <taxon>Bacteria</taxon>
        <taxon>Pseudomonadati</taxon>
        <taxon>Pseudomonadota</taxon>
        <taxon>Gammaproteobacteria</taxon>
        <taxon>Oceanospirillales</taxon>
        <taxon>Halomonadaceae</taxon>
        <taxon>Halomonas</taxon>
    </lineage>
</organism>
<dbReference type="Gene3D" id="3.90.550.10">
    <property type="entry name" value="Spore Coat Polysaccharide Biosynthesis Protein SpsA, Chain A"/>
    <property type="match status" value="1"/>
</dbReference>
<accession>A0ABT0SXZ1</accession>
<dbReference type="PANTHER" id="PTHR22916:SF51">
    <property type="entry name" value="GLYCOSYLTRANSFERASE EPSH-RELATED"/>
    <property type="match status" value="1"/>
</dbReference>
<proteinExistence type="predicted"/>